<keyword evidence="3" id="KW-1185">Reference proteome</keyword>
<reference evidence="2 3" key="1">
    <citation type="submission" date="2024-10" db="EMBL/GenBank/DDBJ databases">
        <title>Updated reference genomes for cyclostephanoid diatoms.</title>
        <authorList>
            <person name="Roberts W.R."/>
            <person name="Alverson A.J."/>
        </authorList>
    </citation>
    <scope>NUCLEOTIDE SEQUENCE [LARGE SCALE GENOMIC DNA]</scope>
    <source>
        <strain evidence="2 3">AJA276-08</strain>
    </source>
</reference>
<organism evidence="2 3">
    <name type="scientific">Stephanodiscus triporus</name>
    <dbReference type="NCBI Taxonomy" id="2934178"/>
    <lineage>
        <taxon>Eukaryota</taxon>
        <taxon>Sar</taxon>
        <taxon>Stramenopiles</taxon>
        <taxon>Ochrophyta</taxon>
        <taxon>Bacillariophyta</taxon>
        <taxon>Coscinodiscophyceae</taxon>
        <taxon>Thalassiosirophycidae</taxon>
        <taxon>Stephanodiscales</taxon>
        <taxon>Stephanodiscaceae</taxon>
        <taxon>Stephanodiscus</taxon>
    </lineage>
</organism>
<feature type="transmembrane region" description="Helical" evidence="1">
    <location>
        <begin position="54"/>
        <end position="75"/>
    </location>
</feature>
<dbReference type="InterPro" id="IPR036890">
    <property type="entry name" value="HATPase_C_sf"/>
</dbReference>
<accession>A0ABD3P1U9</accession>
<comment type="caution">
    <text evidence="2">The sequence shown here is derived from an EMBL/GenBank/DDBJ whole genome shotgun (WGS) entry which is preliminary data.</text>
</comment>
<dbReference type="EMBL" id="JALLAZ020001065">
    <property type="protein sequence ID" value="KAL3781458.1"/>
    <property type="molecule type" value="Genomic_DNA"/>
</dbReference>
<evidence type="ECO:0000313" key="3">
    <source>
        <dbReference type="Proteomes" id="UP001530315"/>
    </source>
</evidence>
<protein>
    <submittedName>
        <fullName evidence="2">Uncharacterized protein</fullName>
    </submittedName>
</protein>
<evidence type="ECO:0000256" key="1">
    <source>
        <dbReference type="SAM" id="Phobius"/>
    </source>
</evidence>
<dbReference type="SUPFAM" id="SSF55874">
    <property type="entry name" value="ATPase domain of HSP90 chaperone/DNA topoisomerase II/histidine kinase"/>
    <property type="match status" value="1"/>
</dbReference>
<keyword evidence="1" id="KW-0812">Transmembrane</keyword>
<dbReference type="Proteomes" id="UP001530315">
    <property type="component" value="Unassembled WGS sequence"/>
</dbReference>
<sequence length="1012" mass="114173">MELNAALVESLLLTTAVVVKHMPLLWDVKFKDISSRPLPRVMAGGGERTRISGILYGGMVTQSIAVMSVVIMSAFPVPVMIDPILGSRVNFIRWCEWAPLAGYMTLMTECIDAPEYDGEKLTHAWRKKFVLSGLMSLSTMCGFVFPFCTNIYIWIVVMTFSCLTYSAVIFRYFEKRKLFRSCVWTRGGSVDESELFERARMSLTLQGVCCSVWTLITLQYFVTSCGHLFAPKSWTMLHDPACMMIGECAMDLLAKCLYMALIMEAHHAAFDEAKRANRRLYELRNTMSVVWENSSDCIAISVQKGTGRTMSMVSPSFFRSALVDMKEERIQDISAIVLEHSSIAMQSQPLNNTSRIKESELQNVGIRIVRKDAFAAIDIHSSGNDIDVFDWLEHDNEVMNSLVASFTDMLARAWQSKTEDILFDHDTAAEHESIRAKFEVKVTCLEEKAIVMVVRNVSERYRRFEAEKRFVFETTARQKDAQANRFTRHEVKNGLLAAIEICGNVREQMSDDMSHLQKDLGYANHTCAMSEKSLSGKLENMTELESTLHDVLDIILAETMARDLIHENYVPQMERIDVNDILGKTTGFGAKNGQFSLVCIPSPMPVIVSDKGLFKCIHGNAIRNALKYGKLGGKITTQAIFDRDTGEFEMKVINLPGHGHDKLVMMGTRASELVFSHGTRLHNDSNDNKRDISAGDGAWIIRKCANILGGKVEIRFEPDQTIFLFRAPVKLYHPHKEVDTFHLPPGVWGIGIDDSKIQRKLLERFFHHAGVSETHRIILGQDSGEISGFVDMVVDLVKSHPRDLFFLIVDENLEMVDDDCSHKTISGSECIKKIRTALDRKQEMRMLALVRSANDSPQDLALYRSRAHGCMPKVPLRGMSVKETVSQFWNERFPRKDGGDQGGNNLEGSLNRIASMENIRDLTLISPVELLLAVEDIDSLCVQSPDNSPQCHPELWEKIHRLKGDLKTVNVDGKFTPTIDLIDTIRSGTHPSDFMTVWLRIRSDVVSFVSEN</sequence>
<proteinExistence type="predicted"/>
<gene>
    <name evidence="2" type="ORF">ACHAW5_009649</name>
</gene>
<feature type="transmembrane region" description="Helical" evidence="1">
    <location>
        <begin position="151"/>
        <end position="173"/>
    </location>
</feature>
<feature type="transmembrane region" description="Helical" evidence="1">
    <location>
        <begin position="129"/>
        <end position="145"/>
    </location>
</feature>
<dbReference type="Gene3D" id="3.30.565.10">
    <property type="entry name" value="Histidine kinase-like ATPase, C-terminal domain"/>
    <property type="match status" value="1"/>
</dbReference>
<evidence type="ECO:0000313" key="2">
    <source>
        <dbReference type="EMBL" id="KAL3781458.1"/>
    </source>
</evidence>
<keyword evidence="1" id="KW-1133">Transmembrane helix</keyword>
<dbReference type="AlphaFoldDB" id="A0ABD3P1U9"/>
<keyword evidence="1" id="KW-0472">Membrane</keyword>
<feature type="transmembrane region" description="Helical" evidence="1">
    <location>
        <begin position="203"/>
        <end position="222"/>
    </location>
</feature>
<name>A0ABD3P1U9_9STRA</name>